<evidence type="ECO:0000256" key="3">
    <source>
        <dbReference type="SAM" id="Coils"/>
    </source>
</evidence>
<evidence type="ECO:0000256" key="1">
    <source>
        <dbReference type="ARBA" id="ARBA00009091"/>
    </source>
</evidence>
<keyword evidence="7" id="KW-1185">Reference proteome</keyword>
<sequence length="202" mass="22134">MKNKFILAAGLLFGLAALPATAQVKIGFIYQEKIYSQMPEAKQVEEDLKNTEKQYQTLIQAKIKDFQDKAAVYEKMPANTSDIIKQDKEKELQNLQTSIQEFQQNAQTSIQKKQAQLLQPIVKKIEENMHAVANENAYTFVFNNYEPGTGANPVLLHFPAEADISDLVLKKMGITPRPAGAPAPAAAAPAAAPAAKPAAPKK</sequence>
<dbReference type="InterPro" id="IPR005632">
    <property type="entry name" value="Chaperone_Skp"/>
</dbReference>
<dbReference type="GO" id="GO:0051082">
    <property type="term" value="F:unfolded protein binding"/>
    <property type="evidence" value="ECO:0007669"/>
    <property type="project" value="InterPro"/>
</dbReference>
<comment type="similarity">
    <text evidence="1">Belongs to the Skp family.</text>
</comment>
<evidence type="ECO:0000256" key="5">
    <source>
        <dbReference type="SAM" id="SignalP"/>
    </source>
</evidence>
<evidence type="ECO:0000256" key="4">
    <source>
        <dbReference type="SAM" id="MobiDB-lite"/>
    </source>
</evidence>
<dbReference type="OrthoDB" id="1493480at2"/>
<gene>
    <name evidence="6" type="ORF">EWU20_05370</name>
</gene>
<feature type="signal peptide" evidence="5">
    <location>
        <begin position="1"/>
        <end position="22"/>
    </location>
</feature>
<feature type="region of interest" description="Disordered" evidence="4">
    <location>
        <begin position="176"/>
        <end position="202"/>
    </location>
</feature>
<dbReference type="PANTHER" id="PTHR35089">
    <property type="entry name" value="CHAPERONE PROTEIN SKP"/>
    <property type="match status" value="1"/>
</dbReference>
<keyword evidence="2 5" id="KW-0732">Signal</keyword>
<evidence type="ECO:0000256" key="2">
    <source>
        <dbReference type="ARBA" id="ARBA00022729"/>
    </source>
</evidence>
<accession>A0A4Q9BEY0</accession>
<comment type="caution">
    <text evidence="6">The sequence shown here is derived from an EMBL/GenBank/DDBJ whole genome shotgun (WGS) entry which is preliminary data.</text>
</comment>
<organism evidence="6 7">
    <name type="scientific">Aquirufa antheringensis</name>
    <dbReference type="NCBI Taxonomy" id="2516559"/>
    <lineage>
        <taxon>Bacteria</taxon>
        <taxon>Pseudomonadati</taxon>
        <taxon>Bacteroidota</taxon>
        <taxon>Cytophagia</taxon>
        <taxon>Cytophagales</taxon>
        <taxon>Flectobacillaceae</taxon>
        <taxon>Aquirufa</taxon>
    </lineage>
</organism>
<feature type="coiled-coil region" evidence="3">
    <location>
        <begin position="85"/>
        <end position="112"/>
    </location>
</feature>
<name>A0A4Q9BEY0_9BACT</name>
<dbReference type="GO" id="GO:0005829">
    <property type="term" value="C:cytosol"/>
    <property type="evidence" value="ECO:0007669"/>
    <property type="project" value="TreeGrafter"/>
</dbReference>
<dbReference type="Gene3D" id="3.30.910.20">
    <property type="entry name" value="Skp domain"/>
    <property type="match status" value="1"/>
</dbReference>
<dbReference type="RefSeq" id="WP_130895207.1">
    <property type="nucleotide sequence ID" value="NZ_CP049835.1"/>
</dbReference>
<dbReference type="SMART" id="SM00935">
    <property type="entry name" value="OmpH"/>
    <property type="match status" value="1"/>
</dbReference>
<keyword evidence="3" id="KW-0175">Coiled coil</keyword>
<reference evidence="6 7" key="1">
    <citation type="submission" date="2019-02" db="EMBL/GenBank/DDBJ databases">
        <title>Genome of a new Bacteroidetes strain.</title>
        <authorList>
            <person name="Pitt A."/>
        </authorList>
    </citation>
    <scope>NUCLEOTIDE SEQUENCE [LARGE SCALE GENOMIC DNA]</scope>
    <source>
        <strain evidence="6 7">103A-SOEBACH</strain>
    </source>
</reference>
<dbReference type="SUPFAM" id="SSF111384">
    <property type="entry name" value="OmpH-like"/>
    <property type="match status" value="1"/>
</dbReference>
<dbReference type="InterPro" id="IPR024930">
    <property type="entry name" value="Skp_dom_sf"/>
</dbReference>
<protein>
    <submittedName>
        <fullName evidence="6">OmpH family outer membrane protein</fullName>
    </submittedName>
</protein>
<dbReference type="AlphaFoldDB" id="A0A4Q9BEY0"/>
<dbReference type="GO" id="GO:0050821">
    <property type="term" value="P:protein stabilization"/>
    <property type="evidence" value="ECO:0007669"/>
    <property type="project" value="TreeGrafter"/>
</dbReference>
<proteinExistence type="inferred from homology"/>
<feature type="compositionally biased region" description="Low complexity" evidence="4">
    <location>
        <begin position="178"/>
        <end position="202"/>
    </location>
</feature>
<dbReference type="PANTHER" id="PTHR35089:SF1">
    <property type="entry name" value="CHAPERONE PROTEIN SKP"/>
    <property type="match status" value="1"/>
</dbReference>
<evidence type="ECO:0000313" key="7">
    <source>
        <dbReference type="Proteomes" id="UP000293583"/>
    </source>
</evidence>
<dbReference type="Proteomes" id="UP000293583">
    <property type="component" value="Unassembled WGS sequence"/>
</dbReference>
<feature type="chain" id="PRO_5020718598" evidence="5">
    <location>
        <begin position="23"/>
        <end position="202"/>
    </location>
</feature>
<dbReference type="EMBL" id="SEWY01000002">
    <property type="protein sequence ID" value="TBH74574.1"/>
    <property type="molecule type" value="Genomic_DNA"/>
</dbReference>
<dbReference type="Pfam" id="PF03938">
    <property type="entry name" value="OmpH"/>
    <property type="match status" value="1"/>
</dbReference>
<evidence type="ECO:0000313" key="6">
    <source>
        <dbReference type="EMBL" id="TBH74574.1"/>
    </source>
</evidence>